<gene>
    <name evidence="3" type="ORF">RJT34_21918</name>
</gene>
<evidence type="ECO:0000256" key="1">
    <source>
        <dbReference type="PROSITE-ProRule" id="PRU00047"/>
    </source>
</evidence>
<reference evidence="3 4" key="1">
    <citation type="submission" date="2024-01" db="EMBL/GenBank/DDBJ databases">
        <title>The genomes of 5 underutilized Papilionoideae crops provide insights into root nodulation and disease resistance.</title>
        <authorList>
            <person name="Yuan L."/>
        </authorList>
    </citation>
    <scope>NUCLEOTIDE SEQUENCE [LARGE SCALE GENOMIC DNA]</scope>
    <source>
        <strain evidence="3">LY-2023</strain>
        <tissue evidence="3">Leaf</tissue>
    </source>
</reference>
<proteinExistence type="predicted"/>
<organism evidence="3 4">
    <name type="scientific">Clitoria ternatea</name>
    <name type="common">Butterfly pea</name>
    <dbReference type="NCBI Taxonomy" id="43366"/>
    <lineage>
        <taxon>Eukaryota</taxon>
        <taxon>Viridiplantae</taxon>
        <taxon>Streptophyta</taxon>
        <taxon>Embryophyta</taxon>
        <taxon>Tracheophyta</taxon>
        <taxon>Spermatophyta</taxon>
        <taxon>Magnoliopsida</taxon>
        <taxon>eudicotyledons</taxon>
        <taxon>Gunneridae</taxon>
        <taxon>Pentapetalae</taxon>
        <taxon>rosids</taxon>
        <taxon>fabids</taxon>
        <taxon>Fabales</taxon>
        <taxon>Fabaceae</taxon>
        <taxon>Papilionoideae</taxon>
        <taxon>50 kb inversion clade</taxon>
        <taxon>NPAAA clade</taxon>
        <taxon>indigoferoid/millettioid clade</taxon>
        <taxon>Phaseoleae</taxon>
        <taxon>Clitoria</taxon>
    </lineage>
</organism>
<keyword evidence="1" id="KW-0479">Metal-binding</keyword>
<evidence type="ECO:0000313" key="3">
    <source>
        <dbReference type="EMBL" id="KAK7286716.1"/>
    </source>
</evidence>
<dbReference type="PANTHER" id="PTHR31286:SF99">
    <property type="entry name" value="DUF4283 DOMAIN-CONTAINING PROTEIN"/>
    <property type="match status" value="1"/>
</dbReference>
<dbReference type="GO" id="GO:0008270">
    <property type="term" value="F:zinc ion binding"/>
    <property type="evidence" value="ECO:0007669"/>
    <property type="project" value="UniProtKB-KW"/>
</dbReference>
<name>A0AAN9P6P8_CLITE</name>
<dbReference type="InterPro" id="IPR040256">
    <property type="entry name" value="At4g02000-like"/>
</dbReference>
<dbReference type="InterPro" id="IPR001878">
    <property type="entry name" value="Znf_CCHC"/>
</dbReference>
<dbReference type="Proteomes" id="UP001359559">
    <property type="component" value="Unassembled WGS sequence"/>
</dbReference>
<comment type="caution">
    <text evidence="3">The sequence shown here is derived from an EMBL/GenBank/DDBJ whole genome shotgun (WGS) entry which is preliminary data.</text>
</comment>
<dbReference type="PANTHER" id="PTHR31286">
    <property type="entry name" value="GLYCINE-RICH CELL WALL STRUCTURAL PROTEIN 1.8-LIKE"/>
    <property type="match status" value="1"/>
</dbReference>
<accession>A0AAN9P6P8</accession>
<keyword evidence="1" id="KW-0862">Zinc</keyword>
<evidence type="ECO:0000259" key="2">
    <source>
        <dbReference type="PROSITE" id="PS50158"/>
    </source>
</evidence>
<feature type="domain" description="CCHC-type" evidence="2">
    <location>
        <begin position="92"/>
        <end position="105"/>
    </location>
</feature>
<protein>
    <recommendedName>
        <fullName evidence="2">CCHC-type domain-containing protein</fullName>
    </recommendedName>
</protein>
<keyword evidence="4" id="KW-1185">Reference proteome</keyword>
<keyword evidence="1" id="KW-0863">Zinc-finger</keyword>
<sequence>MRRIPMVSHHISRDSLLVADEVMEDVGDSNTENTDESMAEDRRYVDHLTSIHYRGHFPRICVEVNLQRQLVPRISMLGHELNLEYEGLHLICFKCGRYGHRSDACVDSPPVLTWWRITDKEFMECGSASTKNSGMNEFLDGITRNSFVLEKASEPMDEEILAYVGNLAQHSLGALKNDASPASRGENRPVEAIGGTSHGGHLPNMIHIEVCWRKRDVLEIYCCAWEPKAIFSSYFMGGLCQIARASSLP</sequence>
<evidence type="ECO:0000313" key="4">
    <source>
        <dbReference type="Proteomes" id="UP001359559"/>
    </source>
</evidence>
<dbReference type="AlphaFoldDB" id="A0AAN9P6P8"/>
<dbReference type="EMBL" id="JAYKXN010000005">
    <property type="protein sequence ID" value="KAK7286716.1"/>
    <property type="molecule type" value="Genomic_DNA"/>
</dbReference>
<dbReference type="GO" id="GO:0003676">
    <property type="term" value="F:nucleic acid binding"/>
    <property type="evidence" value="ECO:0007669"/>
    <property type="project" value="InterPro"/>
</dbReference>
<dbReference type="PROSITE" id="PS50158">
    <property type="entry name" value="ZF_CCHC"/>
    <property type="match status" value="1"/>
</dbReference>